<keyword evidence="1" id="KW-0677">Repeat</keyword>
<organism evidence="5 6">
    <name type="scientific">Strongylocentrotus purpuratus</name>
    <name type="common">Purple sea urchin</name>
    <dbReference type="NCBI Taxonomy" id="7668"/>
    <lineage>
        <taxon>Eukaryota</taxon>
        <taxon>Metazoa</taxon>
        <taxon>Echinodermata</taxon>
        <taxon>Eleutherozoa</taxon>
        <taxon>Echinozoa</taxon>
        <taxon>Echinoidea</taxon>
        <taxon>Euechinoidea</taxon>
        <taxon>Echinacea</taxon>
        <taxon>Camarodonta</taxon>
        <taxon>Echinidea</taxon>
        <taxon>Strongylocentrotidae</taxon>
        <taxon>Strongylocentrotus</taxon>
    </lineage>
</organism>
<sequence>MFRRRRKRDAQKTEVGPRSTIKRTMSIESMDSTMSDASFNVTNKPTDLRDFKLANIFWRAKLSCHRFHVGNPLVTFSDLWPEEVKDLISCFKDPELQDSVVTCCKLVLRCGPIRVLRELLDQRIINIDQRLEEGLGLLHYAVLACNDEAVSFLCSRGASVKQQDKLGRTVDQVCYCSRTRRCLPTRYHGSSFRKKQGSFHDKKVIFEYVQQPDRFNDLQIQIQSMDFDINHDKDQKGNLLLHAAVKGGLPQLSLILNLVQFHGANVEATNRKGMTPLILASQLGLDVIVEILICVIGADPDTKNNVNGWTALHYAAQKNHVHVIDCLVKRGADINIEDKFSMRADDIAGRCDNNECRDLIRNLRHQRCILLSQYVRKGNLSPNDARVKFSDHFNVDNDGLTLIMAAAKANRCDNLSILLKEKNCPVNAQHHMTGKTALTMAAMDGNANVLQTLLTHNALATIPDIEGRLALHYACIHGHIDCVQVIVESTQGLHGLYTAFQLAKDTSIKALLHEAMERRQREITNPTLFECVMNGDASKIYCMLEEGDDVNPITGTSDWPVYMAVGNGHFEVVKLLQQYGGDIWSLHSATRSSVLHVACSRGLQEIVCHLLYYCHPNDSHHTIDINAINKVGVSALQLAASKGHSAIVKMLLEHGASAAIIDDQGRLYKCVEYEGVQALIEKHRKNRTERIMLGIKDKKRFKQLKKMWQPKFDHNLRNKAGDTPLMTACLYGRLEAVKFFLETAVQNMEEEEGDLERSTRWRRESDNDSGTFLESCSPGTSRRNRASLDYMECSTDFSDYEDISAYHPSRYDLYPSIPTQDISSESDSNLTPEGLKRAVQHSRRMIQGRPGTRKCLSDTETLDTLSQLPAYERLHSITEERGSRYAPGLASIRSSSFMSLTDTECLSRPRDNVSIASFNATGSVYGGSKAIHSRTPSMSEIYVNLGQPTRPNIYQGSTVNHICASNTLDGCTAVHRAIQCSDQKIGLAILALLVDKDTTIINVQNCDGITALHLACKLDRRQMVKKLVSVDYIDLNIRTLDGKLPEEMARSERSKVAKMVKNARANIEGDRWLMVPNEPTTPASSYGQASSIDFDKLDERFDQMKKRRP</sequence>
<evidence type="ECO:0000256" key="4">
    <source>
        <dbReference type="SAM" id="MobiDB-lite"/>
    </source>
</evidence>
<dbReference type="OrthoDB" id="539213at2759"/>
<dbReference type="GeneID" id="754234"/>
<feature type="region of interest" description="Disordered" evidence="4">
    <location>
        <begin position="751"/>
        <end position="782"/>
    </location>
</feature>
<dbReference type="PANTHER" id="PTHR24198:SF165">
    <property type="entry name" value="ANKYRIN REPEAT-CONTAINING PROTEIN-RELATED"/>
    <property type="match status" value="1"/>
</dbReference>
<dbReference type="OMA" id="FWRANLT"/>
<dbReference type="KEGG" id="spu:754234"/>
<dbReference type="RefSeq" id="XP_030829984.1">
    <property type="nucleotide sequence ID" value="XM_030974124.1"/>
</dbReference>
<feature type="repeat" description="ANK" evidence="3">
    <location>
        <begin position="133"/>
        <end position="165"/>
    </location>
</feature>
<dbReference type="Pfam" id="PF00023">
    <property type="entry name" value="Ank"/>
    <property type="match status" value="1"/>
</dbReference>
<dbReference type="PROSITE" id="PS50297">
    <property type="entry name" value="ANK_REP_REGION"/>
    <property type="match status" value="3"/>
</dbReference>
<feature type="compositionally biased region" description="Basic and acidic residues" evidence="4">
    <location>
        <begin position="755"/>
        <end position="766"/>
    </location>
</feature>
<dbReference type="PANTHER" id="PTHR24198">
    <property type="entry name" value="ANKYRIN REPEAT AND PROTEIN KINASE DOMAIN-CONTAINING PROTEIN"/>
    <property type="match status" value="1"/>
</dbReference>
<dbReference type="Pfam" id="PF12796">
    <property type="entry name" value="Ank_2"/>
    <property type="match status" value="4"/>
</dbReference>
<feature type="compositionally biased region" description="Polar residues" evidence="4">
    <location>
        <begin position="768"/>
        <end position="781"/>
    </location>
</feature>
<dbReference type="InParanoid" id="A0A7M7N229"/>
<evidence type="ECO:0000256" key="2">
    <source>
        <dbReference type="ARBA" id="ARBA00023043"/>
    </source>
</evidence>
<reference evidence="6" key="1">
    <citation type="submission" date="2015-02" db="EMBL/GenBank/DDBJ databases">
        <title>Genome sequencing for Strongylocentrotus purpuratus.</title>
        <authorList>
            <person name="Murali S."/>
            <person name="Liu Y."/>
            <person name="Vee V."/>
            <person name="English A."/>
            <person name="Wang M."/>
            <person name="Skinner E."/>
            <person name="Han Y."/>
            <person name="Muzny D.M."/>
            <person name="Worley K.C."/>
            <person name="Gibbs R.A."/>
        </authorList>
    </citation>
    <scope>NUCLEOTIDE SEQUENCE</scope>
</reference>
<accession>A0A7M7N229</accession>
<feature type="repeat" description="ANK" evidence="3">
    <location>
        <begin position="631"/>
        <end position="663"/>
    </location>
</feature>
<dbReference type="SUPFAM" id="SSF48403">
    <property type="entry name" value="Ankyrin repeat"/>
    <property type="match status" value="2"/>
</dbReference>
<feature type="region of interest" description="Disordered" evidence="4">
    <location>
        <begin position="1074"/>
        <end position="1095"/>
    </location>
</feature>
<dbReference type="AlphaFoldDB" id="A0A7M7N229"/>
<dbReference type="InterPro" id="IPR036770">
    <property type="entry name" value="Ankyrin_rpt-contain_sf"/>
</dbReference>
<protein>
    <submittedName>
        <fullName evidence="5">Uncharacterized protein</fullName>
    </submittedName>
</protein>
<dbReference type="PRINTS" id="PR01415">
    <property type="entry name" value="ANKYRIN"/>
</dbReference>
<dbReference type="SMART" id="SM00248">
    <property type="entry name" value="ANK"/>
    <property type="match status" value="15"/>
</dbReference>
<dbReference type="Proteomes" id="UP000007110">
    <property type="component" value="Unassembled WGS sequence"/>
</dbReference>
<keyword evidence="6" id="KW-1185">Reference proteome</keyword>
<dbReference type="Gene3D" id="1.25.40.20">
    <property type="entry name" value="Ankyrin repeat-containing domain"/>
    <property type="match status" value="5"/>
</dbReference>
<evidence type="ECO:0000256" key="3">
    <source>
        <dbReference type="PROSITE-ProRule" id="PRU00023"/>
    </source>
</evidence>
<evidence type="ECO:0000256" key="1">
    <source>
        <dbReference type="ARBA" id="ARBA00022737"/>
    </source>
</evidence>
<dbReference type="EnsemblMetazoa" id="XM_030974124">
    <property type="protein sequence ID" value="XP_030829984"/>
    <property type="gene ID" value="LOC754234"/>
</dbReference>
<evidence type="ECO:0000313" key="5">
    <source>
        <dbReference type="EnsemblMetazoa" id="XP_030829984"/>
    </source>
</evidence>
<dbReference type="Pfam" id="PF13606">
    <property type="entry name" value="Ank_3"/>
    <property type="match status" value="1"/>
</dbReference>
<keyword evidence="2 3" id="KW-0040">ANK repeat</keyword>
<evidence type="ECO:0000313" key="6">
    <source>
        <dbReference type="Proteomes" id="UP000007110"/>
    </source>
</evidence>
<dbReference type="InterPro" id="IPR002110">
    <property type="entry name" value="Ankyrin_rpt"/>
</dbReference>
<proteinExistence type="predicted"/>
<name>A0A7M7N229_STRPU</name>
<reference evidence="5" key="2">
    <citation type="submission" date="2021-01" db="UniProtKB">
        <authorList>
            <consortium name="EnsemblMetazoa"/>
        </authorList>
    </citation>
    <scope>IDENTIFICATION</scope>
</reference>
<dbReference type="PROSITE" id="PS50088">
    <property type="entry name" value="ANK_REPEAT"/>
    <property type="match status" value="4"/>
</dbReference>
<feature type="repeat" description="ANK" evidence="3">
    <location>
        <begin position="433"/>
        <end position="465"/>
    </location>
</feature>
<feature type="compositionally biased region" description="Polar residues" evidence="4">
    <location>
        <begin position="1078"/>
        <end position="1091"/>
    </location>
</feature>
<feature type="repeat" description="ANK" evidence="3">
    <location>
        <begin position="307"/>
        <end position="339"/>
    </location>
</feature>